<evidence type="ECO:0000313" key="4">
    <source>
        <dbReference type="Proteomes" id="UP000055048"/>
    </source>
</evidence>
<feature type="region of interest" description="Disordered" evidence="1">
    <location>
        <begin position="16"/>
        <end position="62"/>
    </location>
</feature>
<dbReference type="Proteomes" id="UP000055048">
    <property type="component" value="Unassembled WGS sequence"/>
</dbReference>
<dbReference type="EMBL" id="JYDJ01000692">
    <property type="protein sequence ID" value="KRX33846.1"/>
    <property type="molecule type" value="Genomic_DNA"/>
</dbReference>
<proteinExistence type="predicted"/>
<keyword evidence="2" id="KW-0472">Membrane</keyword>
<comment type="caution">
    <text evidence="3">The sequence shown here is derived from an EMBL/GenBank/DDBJ whole genome shotgun (WGS) entry which is preliminary data.</text>
</comment>
<name>A0A0V0T4G8_9BILA</name>
<keyword evidence="2" id="KW-0812">Transmembrane</keyword>
<organism evidence="3 4">
    <name type="scientific">Trichinella murrelli</name>
    <dbReference type="NCBI Taxonomy" id="144512"/>
    <lineage>
        <taxon>Eukaryota</taxon>
        <taxon>Metazoa</taxon>
        <taxon>Ecdysozoa</taxon>
        <taxon>Nematoda</taxon>
        <taxon>Enoplea</taxon>
        <taxon>Dorylaimia</taxon>
        <taxon>Trichinellida</taxon>
        <taxon>Trichinellidae</taxon>
        <taxon>Trichinella</taxon>
    </lineage>
</organism>
<feature type="non-terminal residue" evidence="3">
    <location>
        <position position="1"/>
    </location>
</feature>
<evidence type="ECO:0000256" key="1">
    <source>
        <dbReference type="SAM" id="MobiDB-lite"/>
    </source>
</evidence>
<evidence type="ECO:0000313" key="3">
    <source>
        <dbReference type="EMBL" id="KRX33846.1"/>
    </source>
</evidence>
<reference evidence="3 4" key="1">
    <citation type="submission" date="2015-01" db="EMBL/GenBank/DDBJ databases">
        <title>Evolution of Trichinella species and genotypes.</title>
        <authorList>
            <person name="Korhonen P.K."/>
            <person name="Edoardo P."/>
            <person name="Giuseppe L.R."/>
            <person name="Gasser R.B."/>
        </authorList>
    </citation>
    <scope>NUCLEOTIDE SEQUENCE [LARGE SCALE GENOMIC DNA]</scope>
    <source>
        <strain evidence="3">ISS417</strain>
    </source>
</reference>
<evidence type="ECO:0000256" key="2">
    <source>
        <dbReference type="SAM" id="Phobius"/>
    </source>
</evidence>
<keyword evidence="4" id="KW-1185">Reference proteome</keyword>
<feature type="transmembrane region" description="Helical" evidence="2">
    <location>
        <begin position="210"/>
        <end position="228"/>
    </location>
</feature>
<protein>
    <submittedName>
        <fullName evidence="3">Uncharacterized protein</fullName>
    </submittedName>
</protein>
<dbReference type="AlphaFoldDB" id="A0A0V0T4G8"/>
<accession>A0A0V0T4G8</accession>
<gene>
    <name evidence="3" type="ORF">T05_167</name>
</gene>
<keyword evidence="2" id="KW-1133">Transmembrane helix</keyword>
<feature type="non-terminal residue" evidence="3">
    <location>
        <position position="324"/>
    </location>
</feature>
<sequence length="324" mass="36890">VDDQITDSSSVRRCTVAGYRAGKQKKQPKNDEKYKLDLPWIDQTPKSPAGHGLVSPKGEQPKSSRLHFNHVTLRGGWTKLKVIRDESLWPDLVSCPLRRLLGHGRRLSSLSSFFEWNELAANQMMYLQVRLAIQYREPSIFLEKHIIRQLAELILSSASGLLPVASDMVRVHERGGGSSTPLSTPSNNRARSARNRNAFYGFFMNLPEELFLTLWMNIFGIVNLLFLWDTNMNYSSQLPVQNKMCKTKMLLKEPSYSRGQQLLFHGLRSCSVLMWRKGAAISISALTCGILSQQLVPDSCMLTEERFETILKYYLFTLTTLLTT</sequence>